<dbReference type="InterPro" id="IPR006528">
    <property type="entry name" value="Phage_head_morphogenesis_dom"/>
</dbReference>
<evidence type="ECO:0000256" key="1">
    <source>
        <dbReference type="SAM" id="Coils"/>
    </source>
</evidence>
<reference evidence="3 4" key="1">
    <citation type="submission" date="2024-03" db="EMBL/GenBank/DDBJ databases">
        <title>Mouse gut bacterial collection (mGBC) of GemPharmatech.</title>
        <authorList>
            <person name="He Y."/>
            <person name="Dong L."/>
            <person name="Wu D."/>
            <person name="Gao X."/>
            <person name="Lin Z."/>
        </authorList>
    </citation>
    <scope>NUCLEOTIDE SEQUENCE [LARGE SCALE GENOMIC DNA]</scope>
    <source>
        <strain evidence="3 4">61-15</strain>
    </source>
</reference>
<name>A0ABV4D1F6_9LACT</name>
<dbReference type="Proteomes" id="UP001565283">
    <property type="component" value="Unassembled WGS sequence"/>
</dbReference>
<accession>A0ABV4D1F6</accession>
<feature type="domain" description="Phage head morphogenesis" evidence="2">
    <location>
        <begin position="191"/>
        <end position="292"/>
    </location>
</feature>
<evidence type="ECO:0000313" key="3">
    <source>
        <dbReference type="EMBL" id="MEY8443349.1"/>
    </source>
</evidence>
<dbReference type="RefSeq" id="WP_369948058.1">
    <property type="nucleotide sequence ID" value="NZ_JBCLSH010000008.1"/>
</dbReference>
<protein>
    <submittedName>
        <fullName evidence="3">Minor capsid protein</fullName>
    </submittedName>
</protein>
<gene>
    <name evidence="3" type="ORF">AALA52_03710</name>
</gene>
<proteinExistence type="predicted"/>
<dbReference type="NCBIfam" id="TIGR01641">
    <property type="entry name" value="phageSPP1_gp7"/>
    <property type="match status" value="1"/>
</dbReference>
<keyword evidence="4" id="KW-1185">Reference proteome</keyword>
<evidence type="ECO:0000259" key="2">
    <source>
        <dbReference type="Pfam" id="PF04233"/>
    </source>
</evidence>
<dbReference type="Pfam" id="PF04233">
    <property type="entry name" value="Phage_Mu_F"/>
    <property type="match status" value="1"/>
</dbReference>
<dbReference type="EMBL" id="JBCLSH010000008">
    <property type="protein sequence ID" value="MEY8443349.1"/>
    <property type="molecule type" value="Genomic_DNA"/>
</dbReference>
<comment type="caution">
    <text evidence="3">The sequence shown here is derived from an EMBL/GenBank/DDBJ whole genome shotgun (WGS) entry which is preliminary data.</text>
</comment>
<sequence>MKKKNNYWAKREHENIINIKKREKEFAQYVKSEYQETIQNINFEIESQLNRYLESEKISMADFMKAADKMDVKAFNKKAEQYVRTKNFSQKANAELKLYNLKMRVNRLELLKAKLLLELDQLHRRLEPKFKEFLIEEGIIEYQRQAGILGNSVNIDKKLVEKLVNGSFNNANWSTRLWINIEDTRGVLKKSLNELLLRGVNPSKFSTELMRLMHPLEVSRNSALRLLITESANIQLSVQLDSFSQAGFKEYEFVTEPSACNQCAPLSGKIFSIGNANVGENRAPIHPFCRCSSLPYESESRLKDILGKGYWKRRKANVERKIKNNQ</sequence>
<keyword evidence="1" id="KW-0175">Coiled coil</keyword>
<feature type="coiled-coil region" evidence="1">
    <location>
        <begin position="91"/>
        <end position="125"/>
    </location>
</feature>
<organism evidence="3 4">
    <name type="scientific">Lactococcus ileimucosae</name>
    <dbReference type="NCBI Taxonomy" id="2941329"/>
    <lineage>
        <taxon>Bacteria</taxon>
        <taxon>Bacillati</taxon>
        <taxon>Bacillota</taxon>
        <taxon>Bacilli</taxon>
        <taxon>Lactobacillales</taxon>
        <taxon>Streptococcaceae</taxon>
        <taxon>Lactococcus</taxon>
    </lineage>
</organism>
<evidence type="ECO:0000313" key="4">
    <source>
        <dbReference type="Proteomes" id="UP001565283"/>
    </source>
</evidence>